<sequence length="288" mass="30386">MGMGFVLGVAGAGRAELGLGQQSTLRAGAHCPLVAPRLSVCLSVRPSRAVAAQSRRSKAHGRRAVHIMTTLLATPRRHSASALRHTLASLRTPPGLYQQPLPPLYGCKCDMAQNLKMPGQAHEAGQALLPTLTAAATRALVRALHRPPTPASHRHVAVHVLQKASLRGESGPPAMRLQPQLAASKRLQEVNSADRPALSPLHLRWWDATSGADPPTPSHDRPVHTTVHSTLGCWTSRSPEDSSRKLACSCSHSAPAASASVPRFLPGPPPSRSPSNSSSLAIHASSFA</sequence>
<evidence type="ECO:0000313" key="3">
    <source>
        <dbReference type="Proteomes" id="UP000799757"/>
    </source>
</evidence>
<evidence type="ECO:0000313" key="2">
    <source>
        <dbReference type="EMBL" id="KAF2800416.1"/>
    </source>
</evidence>
<evidence type="ECO:0000256" key="1">
    <source>
        <dbReference type="SAM" id="MobiDB-lite"/>
    </source>
</evidence>
<organism evidence="2 3">
    <name type="scientific">Melanomma pulvis-pyrius CBS 109.77</name>
    <dbReference type="NCBI Taxonomy" id="1314802"/>
    <lineage>
        <taxon>Eukaryota</taxon>
        <taxon>Fungi</taxon>
        <taxon>Dikarya</taxon>
        <taxon>Ascomycota</taxon>
        <taxon>Pezizomycotina</taxon>
        <taxon>Dothideomycetes</taxon>
        <taxon>Pleosporomycetidae</taxon>
        <taxon>Pleosporales</taxon>
        <taxon>Melanommataceae</taxon>
        <taxon>Melanomma</taxon>
    </lineage>
</organism>
<accession>A0A6A6XV21</accession>
<feature type="compositionally biased region" description="Low complexity" evidence="1">
    <location>
        <begin position="273"/>
        <end position="288"/>
    </location>
</feature>
<feature type="region of interest" description="Disordered" evidence="1">
    <location>
        <begin position="250"/>
        <end position="288"/>
    </location>
</feature>
<keyword evidence="3" id="KW-1185">Reference proteome</keyword>
<gene>
    <name evidence="2" type="ORF">K505DRAFT_381765</name>
</gene>
<dbReference type="EMBL" id="MU001748">
    <property type="protein sequence ID" value="KAF2800416.1"/>
    <property type="molecule type" value="Genomic_DNA"/>
</dbReference>
<name>A0A6A6XV21_9PLEO</name>
<protein>
    <submittedName>
        <fullName evidence="2">Uncharacterized protein</fullName>
    </submittedName>
</protein>
<feature type="compositionally biased region" description="Low complexity" evidence="1">
    <location>
        <begin position="250"/>
        <end position="264"/>
    </location>
</feature>
<reference evidence="2" key="1">
    <citation type="journal article" date="2020" name="Stud. Mycol.">
        <title>101 Dothideomycetes genomes: a test case for predicting lifestyles and emergence of pathogens.</title>
        <authorList>
            <person name="Haridas S."/>
            <person name="Albert R."/>
            <person name="Binder M."/>
            <person name="Bloem J."/>
            <person name="Labutti K."/>
            <person name="Salamov A."/>
            <person name="Andreopoulos B."/>
            <person name="Baker S."/>
            <person name="Barry K."/>
            <person name="Bills G."/>
            <person name="Bluhm B."/>
            <person name="Cannon C."/>
            <person name="Castanera R."/>
            <person name="Culley D."/>
            <person name="Daum C."/>
            <person name="Ezra D."/>
            <person name="Gonzalez J."/>
            <person name="Henrissat B."/>
            <person name="Kuo A."/>
            <person name="Liang C."/>
            <person name="Lipzen A."/>
            <person name="Lutzoni F."/>
            <person name="Magnuson J."/>
            <person name="Mondo S."/>
            <person name="Nolan M."/>
            <person name="Ohm R."/>
            <person name="Pangilinan J."/>
            <person name="Park H.-J."/>
            <person name="Ramirez L."/>
            <person name="Alfaro M."/>
            <person name="Sun H."/>
            <person name="Tritt A."/>
            <person name="Yoshinaga Y."/>
            <person name="Zwiers L.-H."/>
            <person name="Turgeon B."/>
            <person name="Goodwin S."/>
            <person name="Spatafora J."/>
            <person name="Crous P."/>
            <person name="Grigoriev I."/>
        </authorList>
    </citation>
    <scope>NUCLEOTIDE SEQUENCE</scope>
    <source>
        <strain evidence="2">CBS 109.77</strain>
    </source>
</reference>
<dbReference type="Proteomes" id="UP000799757">
    <property type="component" value="Unassembled WGS sequence"/>
</dbReference>
<dbReference type="AlphaFoldDB" id="A0A6A6XV21"/>
<proteinExistence type="predicted"/>